<accession>Q9FMI4</accession>
<evidence type="ECO:0000313" key="2">
    <source>
        <dbReference type="EMBL" id="BAB10284.1"/>
    </source>
</evidence>
<feature type="compositionally biased region" description="Basic residues" evidence="1">
    <location>
        <begin position="96"/>
        <end position="105"/>
    </location>
</feature>
<feature type="compositionally biased region" description="Low complexity" evidence="1">
    <location>
        <begin position="41"/>
        <end position="54"/>
    </location>
</feature>
<dbReference type="ExpressionAtlas" id="Q9FMI4">
    <property type="expression patterns" value="baseline and differential"/>
</dbReference>
<dbReference type="PANTHER" id="PTHR35321:SF1">
    <property type="entry name" value="OS02G0753200 PROTEIN"/>
    <property type="match status" value="1"/>
</dbReference>
<feature type="region of interest" description="Disordered" evidence="1">
    <location>
        <begin position="1"/>
        <end position="105"/>
    </location>
</feature>
<reference key="2">
    <citation type="journal article" date="2000" name="Nature">
        <title>Sequence and analysis of chromosome 5 of the plant Arabidopsis thaliana.</title>
        <authorList>
            <consortium name="Kazusa DNA Research Institute"/>
            <consortium name="Cold Spring Harbor and Washington University in St Louis Sequencing Consortium"/>
            <consortium name="European Union Arabidopsis Genome Sequencing Consortium"/>
            <person name="Tabata S."/>
            <person name="Kaneko T."/>
            <person name="Nakamura Y."/>
            <person name="Kotani H."/>
            <person name="Kato T."/>
            <person name="Asamizu E."/>
            <person name="Miyajima N."/>
            <person name="Sasamoto S."/>
            <person name="Kimura T."/>
            <person name="Hosouchi T."/>
            <person name="Kawashima K."/>
            <person name="Kohara M."/>
            <person name="Matsumoto M."/>
            <person name="Matsuno A."/>
            <person name="Muraki A."/>
            <person name="Nakayama S."/>
            <person name="Nakazaki N."/>
            <person name="Naruo K."/>
            <person name="Okumura S."/>
            <person name="Shinpo S."/>
            <person name="Takeuchi C."/>
            <person name="Wada T."/>
            <person name="Watanabe A."/>
            <person name="Yamada M."/>
            <person name="Yasuda M."/>
            <person name="Sato S."/>
            <person name="de la Bastide M."/>
            <person name="Huang E."/>
            <person name="Spiegel L."/>
            <person name="Gnoj L."/>
            <person name="O'Shaughnessy A."/>
            <person name="Preston R."/>
            <person name="Habermann K."/>
            <person name="Murray J."/>
            <person name="Johnson D."/>
            <person name="Rohlfing T."/>
            <person name="Nelson J."/>
            <person name="Stoneking T."/>
            <person name="Pepin K."/>
            <person name="Spieth J."/>
            <person name="Sekhon M."/>
            <person name="Armstrong J."/>
            <person name="Becker M."/>
            <person name="Belter E."/>
            <person name="Cordum H."/>
            <person name="Cordes M."/>
            <person name="Courtney L."/>
            <person name="Courtney W."/>
            <person name="Dante M."/>
            <person name="Du H."/>
            <person name="Edwards J."/>
            <person name="Fryman J."/>
            <person name="Haakensen B."/>
            <person name="Lamar E."/>
            <person name="Latreille P."/>
            <person name="Leonard S."/>
            <person name="Meyer R."/>
            <person name="Mulvaney E."/>
            <person name="Ozersky P."/>
            <person name="Riley A."/>
            <person name="Strowmatt C."/>
            <person name="Wagner-McPherson C."/>
            <person name="Wollam A."/>
            <person name="Yoakum M."/>
            <person name="Bell M."/>
            <person name="Dedhia N."/>
            <person name="Parnell L."/>
            <person name="Shah R."/>
            <person name="Rodriguez M."/>
            <person name="See L.H."/>
            <person name="Vil D."/>
            <person name="Baker J."/>
            <person name="Kirchoff K."/>
            <person name="Toth K."/>
            <person name="King L."/>
            <person name="Bahret A."/>
            <person name="Miller B."/>
            <person name="Marra M."/>
            <person name="Martienssen R."/>
            <person name="McCombie W.R."/>
            <person name="Wilson R.K."/>
            <person name="Murphy G."/>
            <person name="Bancroft I."/>
            <person name="Volckaert G."/>
            <person name="Wambutt R."/>
            <person name="Dusterhoft A."/>
            <person name="Stiekema W."/>
            <person name="Pohl T."/>
            <person name="Entian K.D."/>
            <person name="Terryn N."/>
            <person name="Hartley N."/>
            <person name="Bent E."/>
            <person name="Johnson S."/>
            <person name="Langham S.A."/>
            <person name="McCullagh B."/>
            <person name="Robben J."/>
            <person name="Grymonprez B."/>
            <person name="Zimmermann W."/>
            <person name="Ramsperger U."/>
            <person name="Wedler H."/>
            <person name="Balke K."/>
            <person name="Wedler E."/>
            <person name="Peters S."/>
            <person name="van Staveren M."/>
            <person name="Dirkse W."/>
            <person name="Mooijman P."/>
            <person name="Lankhorst R.K."/>
            <person name="Weitzenegger T."/>
            <person name="Bothe G."/>
            <person name="Rose M."/>
            <person name="Hauf J."/>
            <person name="Berneiser S."/>
            <person name="Hempel S."/>
            <person name="Feldpausch M."/>
            <person name="Lamberth S."/>
            <person name="Villarroel R."/>
            <person name="Gielen J."/>
            <person name="Ardiles W."/>
            <person name="Bents O."/>
            <person name="Lemcke K."/>
            <person name="Kolesov G."/>
            <person name="Mayer K."/>
            <person name="Rudd S."/>
            <person name="Schoof H."/>
            <person name="Schueller C."/>
            <person name="Zaccaria P."/>
            <person name="Mewes H.W."/>
            <person name="Bevan M."/>
            <person name="Fransz P."/>
        </authorList>
    </citation>
    <scope>NUCLEOTIDE SEQUENCE [LARGE SCALE GENOMIC DNA]</scope>
    <source>
        <strain>cv. Columbia</strain>
    </source>
</reference>
<dbReference type="AlphaFoldDB" id="Q9FMI4"/>
<feature type="compositionally biased region" description="Polar residues" evidence="1">
    <location>
        <begin position="1"/>
        <end position="10"/>
    </location>
</feature>
<reference evidence="2" key="1">
    <citation type="journal article" date="1997" name="DNA Res.">
        <title>Structural analysis of Arabidopsis thaliana chromosome 5. III. Sequence features of the regions of 1,191,918 bp covered by seventeen physically assigned P1 clones.</title>
        <authorList>
            <person name="Nakamura Y."/>
            <person name="Sato S."/>
            <person name="Kaneko T."/>
            <person name="Kotani H."/>
            <person name="Asamizu E."/>
            <person name="Miyajima N."/>
            <person name="Tabata S."/>
        </authorList>
    </citation>
    <scope>NUCLEOTIDE SEQUENCE [LARGE SCALE GENOMIC DNA]</scope>
</reference>
<feature type="region of interest" description="Disordered" evidence="1">
    <location>
        <begin position="126"/>
        <end position="148"/>
    </location>
</feature>
<evidence type="ECO:0000256" key="1">
    <source>
        <dbReference type="SAM" id="MobiDB-lite"/>
    </source>
</evidence>
<name>Q9FMI4_ARATH</name>
<organism evidence="2">
    <name type="scientific">Arabidopsis thaliana</name>
    <name type="common">Mouse-ear cress</name>
    <dbReference type="NCBI Taxonomy" id="3702"/>
    <lineage>
        <taxon>Eukaryota</taxon>
        <taxon>Viridiplantae</taxon>
        <taxon>Streptophyta</taxon>
        <taxon>Embryophyta</taxon>
        <taxon>Tracheophyta</taxon>
        <taxon>Spermatophyta</taxon>
        <taxon>Magnoliopsida</taxon>
        <taxon>eudicotyledons</taxon>
        <taxon>Gunneridae</taxon>
        <taxon>Pentapetalae</taxon>
        <taxon>rosids</taxon>
        <taxon>malvids</taxon>
        <taxon>Brassicales</taxon>
        <taxon>Brassicaceae</taxon>
        <taxon>Camelineae</taxon>
        <taxon>Arabidopsis</taxon>
    </lineage>
</organism>
<protein>
    <submittedName>
        <fullName evidence="2">Uncharacterized protein</fullName>
    </submittedName>
</protein>
<dbReference type="EMBL" id="AB008266">
    <property type="protein sequence ID" value="BAB10284.1"/>
    <property type="molecule type" value="Genomic_DNA"/>
</dbReference>
<dbReference type="InterPro" id="IPR040306">
    <property type="entry name" value="Os02g0753200-like"/>
</dbReference>
<feature type="compositionally biased region" description="Basic and acidic residues" evidence="1">
    <location>
        <begin position="80"/>
        <end position="95"/>
    </location>
</feature>
<proteinExistence type="predicted"/>
<sequence>MSLTLLQGYSSAEEEEAEERAFGDYDNSDEDGDNDVRRYESSSVFDFSASASSAKNAGLPSADDVFSQISGPPEFLNNRTEADNEASARDAEHANRISRKKKKVKPKGVVMEAKPQLVGIHERVRNDIDAPPSSESGEKRISTATNPNAEESADLLRISMMSLGCVCNAVYRKHIQAQEEWYARFVVTGHYRT</sequence>
<dbReference type="PANTHER" id="PTHR35321">
    <property type="entry name" value="OS02G0753200 PROTEIN"/>
    <property type="match status" value="1"/>
</dbReference>